<dbReference type="GeneID" id="98148446"/>
<keyword evidence="4" id="KW-1185">Reference proteome</keyword>
<gene>
    <name evidence="3" type="ORF">BJX67DRAFT_383079</name>
</gene>
<dbReference type="RefSeq" id="XP_070884061.1">
    <property type="nucleotide sequence ID" value="XM_071033374.1"/>
</dbReference>
<evidence type="ECO:0000256" key="1">
    <source>
        <dbReference type="ARBA" id="ARBA00023239"/>
    </source>
</evidence>
<accession>A0ABR4LL28</accession>
<dbReference type="SUPFAM" id="SSF51569">
    <property type="entry name" value="Aldolase"/>
    <property type="match status" value="1"/>
</dbReference>
<dbReference type="InterPro" id="IPR013785">
    <property type="entry name" value="Aldolase_TIM"/>
</dbReference>
<reference evidence="3 4" key="1">
    <citation type="submission" date="2024-07" db="EMBL/GenBank/DDBJ databases">
        <title>Section-level genome sequencing and comparative genomics of Aspergillus sections Usti and Cavernicolus.</title>
        <authorList>
            <consortium name="Lawrence Berkeley National Laboratory"/>
            <person name="Nybo J.L."/>
            <person name="Vesth T.C."/>
            <person name="Theobald S."/>
            <person name="Frisvad J.C."/>
            <person name="Larsen T.O."/>
            <person name="Kjaerboelling I."/>
            <person name="Rothschild-Mancinelli K."/>
            <person name="Lyhne E.K."/>
            <person name="Kogle M.E."/>
            <person name="Barry K."/>
            <person name="Clum A."/>
            <person name="Na H."/>
            <person name="Ledsgaard L."/>
            <person name="Lin J."/>
            <person name="Lipzen A."/>
            <person name="Kuo A."/>
            <person name="Riley R."/>
            <person name="Mondo S."/>
            <person name="Labutti K."/>
            <person name="Haridas S."/>
            <person name="Pangalinan J."/>
            <person name="Salamov A.A."/>
            <person name="Simmons B.A."/>
            <person name="Magnuson J.K."/>
            <person name="Chen J."/>
            <person name="Drula E."/>
            <person name="Henrissat B."/>
            <person name="Wiebenga A."/>
            <person name="Lubbers R.J."/>
            <person name="Gomes A.C."/>
            <person name="Macurrencykelacurrency M.R."/>
            <person name="Stajich J."/>
            <person name="Grigoriev I.V."/>
            <person name="Mortensen U.H."/>
            <person name="De Vries R.P."/>
            <person name="Baker S.E."/>
            <person name="Andersen M.R."/>
        </authorList>
    </citation>
    <scope>NUCLEOTIDE SEQUENCE [LARGE SCALE GENOMIC DNA]</scope>
    <source>
        <strain evidence="3 4">CBS 449.75</strain>
    </source>
</reference>
<comment type="similarity">
    <text evidence="2">Belongs to the DapA family.</text>
</comment>
<protein>
    <submittedName>
        <fullName evidence="3">Uncharacterized protein</fullName>
    </submittedName>
</protein>
<name>A0ABR4LL28_9EURO</name>
<dbReference type="InterPro" id="IPR002220">
    <property type="entry name" value="DapA-like"/>
</dbReference>
<proteinExistence type="inferred from homology"/>
<dbReference type="CDD" id="cd00408">
    <property type="entry name" value="DHDPS-like"/>
    <property type="match status" value="1"/>
</dbReference>
<evidence type="ECO:0000313" key="4">
    <source>
        <dbReference type="Proteomes" id="UP001610432"/>
    </source>
</evidence>
<comment type="caution">
    <text evidence="3">The sequence shown here is derived from an EMBL/GenBank/DDBJ whole genome shotgun (WGS) entry which is preliminary data.</text>
</comment>
<evidence type="ECO:0000256" key="2">
    <source>
        <dbReference type="PIRNR" id="PIRNR001365"/>
    </source>
</evidence>
<dbReference type="EMBL" id="JBFXLQ010000034">
    <property type="protein sequence ID" value="KAL2865082.1"/>
    <property type="molecule type" value="Genomic_DNA"/>
</dbReference>
<dbReference type="PRINTS" id="PR00146">
    <property type="entry name" value="DHPICSNTHASE"/>
</dbReference>
<dbReference type="PANTHER" id="PTHR12128">
    <property type="entry name" value="DIHYDRODIPICOLINATE SYNTHASE"/>
    <property type="match status" value="1"/>
</dbReference>
<dbReference type="Gene3D" id="3.20.20.70">
    <property type="entry name" value="Aldolase class I"/>
    <property type="match status" value="1"/>
</dbReference>
<organism evidence="3 4">
    <name type="scientific">Aspergillus lucknowensis</name>
    <dbReference type="NCBI Taxonomy" id="176173"/>
    <lineage>
        <taxon>Eukaryota</taxon>
        <taxon>Fungi</taxon>
        <taxon>Dikarya</taxon>
        <taxon>Ascomycota</taxon>
        <taxon>Pezizomycotina</taxon>
        <taxon>Eurotiomycetes</taxon>
        <taxon>Eurotiomycetidae</taxon>
        <taxon>Eurotiales</taxon>
        <taxon>Aspergillaceae</taxon>
        <taxon>Aspergillus</taxon>
        <taxon>Aspergillus subgen. Nidulantes</taxon>
    </lineage>
</organism>
<dbReference type="PANTHER" id="PTHR12128:SF66">
    <property type="entry name" value="4-HYDROXY-2-OXOGLUTARATE ALDOLASE, MITOCHONDRIAL"/>
    <property type="match status" value="1"/>
</dbReference>
<dbReference type="SMART" id="SM01130">
    <property type="entry name" value="DHDPS"/>
    <property type="match status" value="1"/>
</dbReference>
<evidence type="ECO:0000313" key="3">
    <source>
        <dbReference type="EMBL" id="KAL2865082.1"/>
    </source>
</evidence>
<sequence>MPDTSILRPGVYAPVVTPFTDDSETIDLPAFKANIARLAKAGVGLVLGGTLGEGPLLDREERVTLIKAARQTIQENGLDGNIPLISGIVGASVRECQAQAAEAAAAGADAVIVVAPGYFAFVYGKNKAALREFFTAVADSSQVPVFIYNIPFAAGGIDLDAEFLIDISEHQNIAGVKLTCFNIAKGYRVALHANSPAYRTRHPLPFLVMPGSTDYLLPALVGRQHGCIGGPANLYPKTCVEIFQKATEALETGNLDLLRQAQELQDRVSEADAVINSVGFLAIKTALKLYVPGNANDTFRRPLPGLDRETTEKLQAGLAAIFEIENSL</sequence>
<dbReference type="PIRSF" id="PIRSF001365">
    <property type="entry name" value="DHDPS"/>
    <property type="match status" value="1"/>
</dbReference>
<dbReference type="Pfam" id="PF00701">
    <property type="entry name" value="DHDPS"/>
    <property type="match status" value="1"/>
</dbReference>
<keyword evidence="1 2" id="KW-0456">Lyase</keyword>
<dbReference type="Proteomes" id="UP001610432">
    <property type="component" value="Unassembled WGS sequence"/>
</dbReference>